<protein>
    <submittedName>
        <fullName evidence="2">Uncharacterized protein</fullName>
    </submittedName>
</protein>
<feature type="transmembrane region" description="Helical" evidence="1">
    <location>
        <begin position="25"/>
        <end position="51"/>
    </location>
</feature>
<dbReference type="AlphaFoldDB" id="L9YEX7"/>
<gene>
    <name evidence="2" type="ORF">C487_18486</name>
</gene>
<evidence type="ECO:0000313" key="2">
    <source>
        <dbReference type="EMBL" id="ELY72679.1"/>
    </source>
</evidence>
<dbReference type="Proteomes" id="UP000011618">
    <property type="component" value="Unassembled WGS sequence"/>
</dbReference>
<name>L9YEX7_9EURY</name>
<organism evidence="2 3">
    <name type="scientific">Natrinema pallidum DSM 3751</name>
    <dbReference type="NCBI Taxonomy" id="1227495"/>
    <lineage>
        <taxon>Archaea</taxon>
        <taxon>Methanobacteriati</taxon>
        <taxon>Methanobacteriota</taxon>
        <taxon>Stenosarchaea group</taxon>
        <taxon>Halobacteria</taxon>
        <taxon>Halobacteriales</taxon>
        <taxon>Natrialbaceae</taxon>
        <taxon>Natrinema</taxon>
    </lineage>
</organism>
<keyword evidence="1" id="KW-1133">Transmembrane helix</keyword>
<proteinExistence type="predicted"/>
<dbReference type="OrthoDB" id="175922at2157"/>
<comment type="caution">
    <text evidence="2">The sequence shown here is derived from an EMBL/GenBank/DDBJ whole genome shotgun (WGS) entry which is preliminary data.</text>
</comment>
<dbReference type="RefSeq" id="WP_006187241.1">
    <property type="nucleotide sequence ID" value="NZ_AOII01000107.1"/>
</dbReference>
<evidence type="ECO:0000313" key="3">
    <source>
        <dbReference type="Proteomes" id="UP000011618"/>
    </source>
</evidence>
<dbReference type="PATRIC" id="fig|1227495.3.peg.3698"/>
<reference evidence="2 3" key="1">
    <citation type="journal article" date="2014" name="PLoS Genet.">
        <title>Phylogenetically driven sequencing of extremely halophilic archaea reveals strategies for static and dynamic osmo-response.</title>
        <authorList>
            <person name="Becker E.A."/>
            <person name="Seitzer P.M."/>
            <person name="Tritt A."/>
            <person name="Larsen D."/>
            <person name="Krusor M."/>
            <person name="Yao A.I."/>
            <person name="Wu D."/>
            <person name="Madern D."/>
            <person name="Eisen J.A."/>
            <person name="Darling A.E."/>
            <person name="Facciotti M.T."/>
        </authorList>
    </citation>
    <scope>NUCLEOTIDE SEQUENCE [LARGE SCALE GENOMIC DNA]</scope>
    <source>
        <strain evidence="2 3">DSM 3751</strain>
    </source>
</reference>
<dbReference type="EMBL" id="AOII01000107">
    <property type="protein sequence ID" value="ELY72679.1"/>
    <property type="molecule type" value="Genomic_DNA"/>
</dbReference>
<keyword evidence="1" id="KW-0472">Membrane</keyword>
<accession>L9YEX7</accession>
<keyword evidence="1" id="KW-0812">Transmembrane</keyword>
<sequence>MERDVHGPATAVESATETVRTAARVLLPLTVSAAVTAGGALVFFAVITAVLG</sequence>
<evidence type="ECO:0000256" key="1">
    <source>
        <dbReference type="SAM" id="Phobius"/>
    </source>
</evidence>
<dbReference type="GeneID" id="96157374"/>